<protein>
    <recommendedName>
        <fullName evidence="1">Stage 0 sporulation protein A homolog</fullName>
    </recommendedName>
</protein>
<comment type="caution">
    <text evidence="6">The sequence shown here is derived from an EMBL/GenBank/DDBJ whole genome shotgun (WGS) entry which is preliminary data.</text>
</comment>
<dbReference type="InterPro" id="IPR007492">
    <property type="entry name" value="LytTR_DNA-bd_dom"/>
</dbReference>
<dbReference type="InterPro" id="IPR011006">
    <property type="entry name" value="CheY-like_superfamily"/>
</dbReference>
<dbReference type="GO" id="GO:0003677">
    <property type="term" value="F:DNA binding"/>
    <property type="evidence" value="ECO:0007669"/>
    <property type="project" value="UniProtKB-KW"/>
</dbReference>
<feature type="modified residue" description="4-aspartylphosphate" evidence="3">
    <location>
        <position position="54"/>
    </location>
</feature>
<name>A0ABV1E5Q5_9FIRM</name>
<dbReference type="PANTHER" id="PTHR37299:SF1">
    <property type="entry name" value="STAGE 0 SPORULATION PROTEIN A HOMOLOG"/>
    <property type="match status" value="1"/>
</dbReference>
<dbReference type="Gene3D" id="3.40.50.2300">
    <property type="match status" value="1"/>
</dbReference>
<comment type="function">
    <text evidence="2">May play the central regulatory role in sporulation. It may be an element of the effector pathway responsible for the activation of sporulation genes in response to nutritional stress. Spo0A may act in concert with spo0H (a sigma factor) to control the expression of some genes that are critical to the sporulation process.</text>
</comment>
<proteinExistence type="predicted"/>
<dbReference type="PROSITE" id="PS50110">
    <property type="entry name" value="RESPONSE_REGULATORY"/>
    <property type="match status" value="1"/>
</dbReference>
<dbReference type="Proteomes" id="UP001489509">
    <property type="component" value="Unassembled WGS sequence"/>
</dbReference>
<keyword evidence="3" id="KW-0597">Phosphoprotein</keyword>
<dbReference type="Gene3D" id="2.40.50.1020">
    <property type="entry name" value="LytTr DNA-binding domain"/>
    <property type="match status" value="1"/>
</dbReference>
<dbReference type="Pfam" id="PF00072">
    <property type="entry name" value="Response_reg"/>
    <property type="match status" value="1"/>
</dbReference>
<dbReference type="SMART" id="SM00448">
    <property type="entry name" value="REC"/>
    <property type="match status" value="1"/>
</dbReference>
<reference evidence="6 7" key="1">
    <citation type="submission" date="2024-03" db="EMBL/GenBank/DDBJ databases">
        <title>Human intestinal bacterial collection.</title>
        <authorList>
            <person name="Pauvert C."/>
            <person name="Hitch T.C.A."/>
            <person name="Clavel T."/>
        </authorList>
    </citation>
    <scope>NUCLEOTIDE SEQUENCE [LARGE SCALE GENOMIC DNA]</scope>
    <source>
        <strain evidence="6 7">CLA-JM-H44</strain>
    </source>
</reference>
<dbReference type="SUPFAM" id="SSF52172">
    <property type="entry name" value="CheY-like"/>
    <property type="match status" value="1"/>
</dbReference>
<keyword evidence="6" id="KW-0238">DNA-binding</keyword>
<evidence type="ECO:0000256" key="2">
    <source>
        <dbReference type="ARBA" id="ARBA00024867"/>
    </source>
</evidence>
<evidence type="ECO:0000256" key="3">
    <source>
        <dbReference type="PROSITE-ProRule" id="PRU00169"/>
    </source>
</evidence>
<feature type="domain" description="HTH LytTR-type" evidence="5">
    <location>
        <begin position="129"/>
        <end position="226"/>
    </location>
</feature>
<feature type="domain" description="Response regulatory" evidence="4">
    <location>
        <begin position="2"/>
        <end position="117"/>
    </location>
</feature>
<evidence type="ECO:0000313" key="7">
    <source>
        <dbReference type="Proteomes" id="UP001489509"/>
    </source>
</evidence>
<dbReference type="InterPro" id="IPR046947">
    <property type="entry name" value="LytR-like"/>
</dbReference>
<evidence type="ECO:0000313" key="6">
    <source>
        <dbReference type="EMBL" id="MEQ2441373.1"/>
    </source>
</evidence>
<dbReference type="PROSITE" id="PS50930">
    <property type="entry name" value="HTH_LYTTR"/>
    <property type="match status" value="1"/>
</dbReference>
<accession>A0ABV1E5Q5</accession>
<dbReference type="SMART" id="SM00850">
    <property type="entry name" value="LytTR"/>
    <property type="match status" value="1"/>
</dbReference>
<dbReference type="RefSeq" id="WP_349220425.1">
    <property type="nucleotide sequence ID" value="NZ_JBBMFD010000023.1"/>
</dbReference>
<evidence type="ECO:0000256" key="1">
    <source>
        <dbReference type="ARBA" id="ARBA00018672"/>
    </source>
</evidence>
<organism evidence="6 7">
    <name type="scientific">Solibaculum intestinale</name>
    <dbReference type="NCBI Taxonomy" id="3133165"/>
    <lineage>
        <taxon>Bacteria</taxon>
        <taxon>Bacillati</taxon>
        <taxon>Bacillota</taxon>
        <taxon>Clostridia</taxon>
        <taxon>Eubacteriales</taxon>
        <taxon>Oscillospiraceae</taxon>
        <taxon>Solibaculum</taxon>
    </lineage>
</organism>
<dbReference type="Pfam" id="PF04397">
    <property type="entry name" value="LytTR"/>
    <property type="match status" value="1"/>
</dbReference>
<keyword evidence="7" id="KW-1185">Reference proteome</keyword>
<dbReference type="PANTHER" id="PTHR37299">
    <property type="entry name" value="TRANSCRIPTIONAL REGULATOR-RELATED"/>
    <property type="match status" value="1"/>
</dbReference>
<gene>
    <name evidence="6" type="ORF">WMO26_11095</name>
</gene>
<dbReference type="EMBL" id="JBBMFD010000023">
    <property type="protein sequence ID" value="MEQ2441373.1"/>
    <property type="molecule type" value="Genomic_DNA"/>
</dbReference>
<evidence type="ECO:0000259" key="5">
    <source>
        <dbReference type="PROSITE" id="PS50930"/>
    </source>
</evidence>
<dbReference type="InterPro" id="IPR001789">
    <property type="entry name" value="Sig_transdc_resp-reg_receiver"/>
</dbReference>
<evidence type="ECO:0000259" key="4">
    <source>
        <dbReference type="PROSITE" id="PS50110"/>
    </source>
</evidence>
<sequence length="243" mass="27616">MRIAVCDDDRQEQEKFIEALHEWDPTRSPECFSDGDSLLKAARESPPFSIAFLDIYMPKENGVDIAVELRKISPETGIVFVTTSEEYAVDAFALNALHYLVKPVTANGIRDAFARLTKQQGRDRPTILITVKRGSRSIYLEEILSLQSADHRTEISLSDGELLSVWMPLGELEQQLDDRFLKIQRGMIVNMAYIDRMEPDGCTLRNGIHVLFSRKGRAAIRSAYDDYAFAHLSRRHSLRGGKR</sequence>